<dbReference type="AlphaFoldDB" id="A0A9D4HJH5"/>
<comment type="caution">
    <text evidence="2">The sequence shown here is derived from an EMBL/GenBank/DDBJ whole genome shotgun (WGS) entry which is preliminary data.</text>
</comment>
<reference evidence="2" key="2">
    <citation type="submission" date="2020-11" db="EMBL/GenBank/DDBJ databases">
        <authorList>
            <person name="McCartney M.A."/>
            <person name="Auch B."/>
            <person name="Kono T."/>
            <person name="Mallez S."/>
            <person name="Becker A."/>
            <person name="Gohl D.M."/>
            <person name="Silverstein K.A.T."/>
            <person name="Koren S."/>
            <person name="Bechman K.B."/>
            <person name="Herman A."/>
            <person name="Abrahante J.E."/>
            <person name="Garbe J."/>
        </authorList>
    </citation>
    <scope>NUCLEOTIDE SEQUENCE</scope>
    <source>
        <strain evidence="2">Duluth1</strain>
        <tissue evidence="2">Whole animal</tissue>
    </source>
</reference>
<keyword evidence="3" id="KW-1185">Reference proteome</keyword>
<evidence type="ECO:0000313" key="3">
    <source>
        <dbReference type="Proteomes" id="UP000828390"/>
    </source>
</evidence>
<accession>A0A9D4HJH5</accession>
<evidence type="ECO:0000256" key="1">
    <source>
        <dbReference type="SAM" id="Phobius"/>
    </source>
</evidence>
<reference evidence="2" key="1">
    <citation type="journal article" date="2019" name="bioRxiv">
        <title>The Genome of the Zebra Mussel, Dreissena polymorpha: A Resource for Invasive Species Research.</title>
        <authorList>
            <person name="McCartney M.A."/>
            <person name="Auch B."/>
            <person name="Kono T."/>
            <person name="Mallez S."/>
            <person name="Zhang Y."/>
            <person name="Obille A."/>
            <person name="Becker A."/>
            <person name="Abrahante J.E."/>
            <person name="Garbe J."/>
            <person name="Badalamenti J.P."/>
            <person name="Herman A."/>
            <person name="Mangelson H."/>
            <person name="Liachko I."/>
            <person name="Sullivan S."/>
            <person name="Sone E.D."/>
            <person name="Koren S."/>
            <person name="Silverstein K.A.T."/>
            <person name="Beckman K.B."/>
            <person name="Gohl D.M."/>
        </authorList>
    </citation>
    <scope>NUCLEOTIDE SEQUENCE</scope>
    <source>
        <strain evidence="2">Duluth1</strain>
        <tissue evidence="2">Whole animal</tissue>
    </source>
</reference>
<dbReference type="Proteomes" id="UP000828390">
    <property type="component" value="Unassembled WGS sequence"/>
</dbReference>
<organism evidence="2 3">
    <name type="scientific">Dreissena polymorpha</name>
    <name type="common">Zebra mussel</name>
    <name type="synonym">Mytilus polymorpha</name>
    <dbReference type="NCBI Taxonomy" id="45954"/>
    <lineage>
        <taxon>Eukaryota</taxon>
        <taxon>Metazoa</taxon>
        <taxon>Spiralia</taxon>
        <taxon>Lophotrochozoa</taxon>
        <taxon>Mollusca</taxon>
        <taxon>Bivalvia</taxon>
        <taxon>Autobranchia</taxon>
        <taxon>Heteroconchia</taxon>
        <taxon>Euheterodonta</taxon>
        <taxon>Imparidentia</taxon>
        <taxon>Neoheterodontei</taxon>
        <taxon>Myida</taxon>
        <taxon>Dreissenoidea</taxon>
        <taxon>Dreissenidae</taxon>
        <taxon>Dreissena</taxon>
    </lineage>
</organism>
<protein>
    <submittedName>
        <fullName evidence="2">Uncharacterized protein</fullName>
    </submittedName>
</protein>
<gene>
    <name evidence="2" type="ORF">DPMN_062684</name>
</gene>
<evidence type="ECO:0000313" key="2">
    <source>
        <dbReference type="EMBL" id="KAH3719809.1"/>
    </source>
</evidence>
<keyword evidence="1" id="KW-1133">Transmembrane helix</keyword>
<keyword evidence="1" id="KW-0472">Membrane</keyword>
<proteinExistence type="predicted"/>
<dbReference type="EMBL" id="JAIWYP010000013">
    <property type="protein sequence ID" value="KAH3719809.1"/>
    <property type="molecule type" value="Genomic_DNA"/>
</dbReference>
<sequence>MKKTRWILLSNIALFLVNYEALIIACSVIGGLLILALTVCICCCCCCKRDKSAK</sequence>
<keyword evidence="1" id="KW-0812">Transmembrane</keyword>
<name>A0A9D4HJH5_DREPO</name>
<feature type="transmembrane region" description="Helical" evidence="1">
    <location>
        <begin position="12"/>
        <end position="39"/>
    </location>
</feature>